<dbReference type="InterPro" id="IPR036397">
    <property type="entry name" value="RNaseH_sf"/>
</dbReference>
<dbReference type="GO" id="GO:0015074">
    <property type="term" value="P:DNA integration"/>
    <property type="evidence" value="ECO:0007669"/>
    <property type="project" value="InterPro"/>
</dbReference>
<keyword evidence="1" id="KW-0175">Coiled coil</keyword>
<dbReference type="EMBL" id="HF680312">
    <property type="protein sequence ID" value="CCU70894.1"/>
    <property type="molecule type" value="Genomic_DNA"/>
</dbReference>
<dbReference type="Pfam" id="PF09299">
    <property type="entry name" value="Mu-transpos_C"/>
    <property type="match status" value="1"/>
</dbReference>
<proteinExistence type="predicted"/>
<organism evidence="4 5">
    <name type="scientific">Thalassolituus oleivorans MIL-1</name>
    <dbReference type="NCBI Taxonomy" id="1298593"/>
    <lineage>
        <taxon>Bacteria</taxon>
        <taxon>Pseudomonadati</taxon>
        <taxon>Pseudomonadota</taxon>
        <taxon>Gammaproteobacteria</taxon>
        <taxon>Oceanospirillales</taxon>
        <taxon>Oceanospirillaceae</taxon>
        <taxon>Thalassolituus</taxon>
    </lineage>
</organism>
<dbReference type="PROSITE" id="PS50994">
    <property type="entry name" value="INTEGRASE"/>
    <property type="match status" value="1"/>
</dbReference>
<evidence type="ECO:0000256" key="1">
    <source>
        <dbReference type="SAM" id="Coils"/>
    </source>
</evidence>
<dbReference type="SUPFAM" id="SSF50610">
    <property type="entry name" value="mu transposase, C-terminal domain"/>
    <property type="match status" value="1"/>
</dbReference>
<dbReference type="SUPFAM" id="SSF53098">
    <property type="entry name" value="Ribonuclease H-like"/>
    <property type="match status" value="1"/>
</dbReference>
<dbReference type="GeneID" id="79175446"/>
<dbReference type="Pfam" id="PF02316">
    <property type="entry name" value="HTH_Tnp_Mu_1"/>
    <property type="match status" value="1"/>
</dbReference>
<dbReference type="SUPFAM" id="SSF46955">
    <property type="entry name" value="Putative DNA-binding domain"/>
    <property type="match status" value="1"/>
</dbReference>
<evidence type="ECO:0000259" key="3">
    <source>
        <dbReference type="PROSITE" id="PS51702"/>
    </source>
</evidence>
<dbReference type="eggNOG" id="COG2801">
    <property type="taxonomic scope" value="Bacteria"/>
</dbReference>
<feature type="domain" description="HTH Mu-type" evidence="3">
    <location>
        <begin position="1"/>
        <end position="67"/>
    </location>
</feature>
<dbReference type="GO" id="GO:0003677">
    <property type="term" value="F:DNA binding"/>
    <property type="evidence" value="ECO:0007669"/>
    <property type="project" value="InterPro"/>
</dbReference>
<name>M5DZG3_9GAMM</name>
<evidence type="ECO:0000313" key="5">
    <source>
        <dbReference type="Proteomes" id="UP000011866"/>
    </source>
</evidence>
<keyword evidence="5" id="KW-1185">Reference proteome</keyword>
<reference evidence="4 5" key="1">
    <citation type="journal article" date="2013" name="Genome Announc.">
        <title>Genome Sequence of Thalassolituus oleivorans MIL-1 (DSM 14913T).</title>
        <authorList>
            <person name="Golyshin P.N."/>
            <person name="Werner J."/>
            <person name="Chernikova T.N."/>
            <person name="Tran H."/>
            <person name="Ferrer M."/>
            <person name="Yakimov M.M."/>
            <person name="Teeling H."/>
            <person name="Golyshina O.V."/>
        </authorList>
    </citation>
    <scope>NUCLEOTIDE SEQUENCE [LARGE SCALE GENOMIC DNA]</scope>
    <source>
        <strain evidence="4 5">MIL-1</strain>
    </source>
</reference>
<dbReference type="InterPro" id="IPR003314">
    <property type="entry name" value="Mu-type_HTH"/>
</dbReference>
<evidence type="ECO:0000259" key="2">
    <source>
        <dbReference type="PROSITE" id="PS50994"/>
    </source>
</evidence>
<dbReference type="InterPro" id="IPR012337">
    <property type="entry name" value="RNaseH-like_sf"/>
</dbReference>
<dbReference type="InterPro" id="IPR001584">
    <property type="entry name" value="Integrase_cat-core"/>
</dbReference>
<dbReference type="InterPro" id="IPR009061">
    <property type="entry name" value="DNA-bd_dom_put_sf"/>
</dbReference>
<dbReference type="AlphaFoldDB" id="M5DZG3"/>
<sequence length="732" mass="82227">MNEWLTAQQLICTNGLPDSIKGILNKAASENWLSRPRSGRGGGNEYHISSLPKETQRALRISHGKRAAAIVRNSETSQAMAATSAQQSDSRQESLVLYHQLKPYQRVKVDAINCLMSIANEFYRESGLTKGKAFTEFSTLFNSGDIDTSAEIRDVVTKCSRASLYRWEKIIREKGIAYLCEDIGAHRRGSGLIDSQPELRDYVIGMLVEHPHAKSSTLHKAIRAEFSNTDVSVPSERRLCDWVSKWKDENKQVFMAVTNPDAWKNKYMDAQGSASEHVIALNQLWEFDSTPADLMLTDGRYSILGVIDVYSRRVRFVVMPTSDSKGVAKVIRRAILDWGVPEGVKTDNGADYKSKWIKHVFTALGIHQEFCPPFQGWKKPHIERVFRTFSHDVAEFLPGFIGHNVAERSAIEARKTFSDRLFKKDQLIEVKMSSVELQTFCDGWLEHEYHTRRHDSIKTTPNQMAANYIGSIRTISNERALDVLLSEPAGTRTVTKTGIKLNGGTYIHAQLAAHTGDQVNAFYDDSDIGRIYVYDIDGNYLCTAEDPSITGVSRTEVAVAAKDIQREQVQEEKRRLKAAAKRVTKRDVAQQILDHRAAEERANKVRHFPRPETAHTSAGLTAATHALKDVTSALPAGFDKAKALAELGDLTPTNTAAPKRQATVVKPDFSNRLNVPENLVSRYEFWLLIQQKITEGTATEDEQKWSRTYSGSNAYDSGKMVFEMRHTSANQR</sequence>
<dbReference type="InterPro" id="IPR015378">
    <property type="entry name" value="Transposase-like_Mu_C"/>
</dbReference>
<dbReference type="Pfam" id="PF00665">
    <property type="entry name" value="rve"/>
    <property type="match status" value="1"/>
</dbReference>
<dbReference type="PROSITE" id="PS51702">
    <property type="entry name" value="HTH_MU"/>
    <property type="match status" value="1"/>
</dbReference>
<gene>
    <name evidence="4" type="ORF">TOL_0455</name>
</gene>
<evidence type="ECO:0000313" key="4">
    <source>
        <dbReference type="EMBL" id="CCU70894.1"/>
    </source>
</evidence>
<dbReference type="RefSeq" id="WP_015485634.1">
    <property type="nucleotide sequence ID" value="NC_020888.1"/>
</dbReference>
<dbReference type="InterPro" id="IPR009004">
    <property type="entry name" value="Transposase_Mu_C"/>
</dbReference>
<dbReference type="InterPro" id="IPR036388">
    <property type="entry name" value="WH-like_DNA-bd_sf"/>
</dbReference>
<dbReference type="PATRIC" id="fig|1298593.3.peg.435"/>
<feature type="coiled-coil region" evidence="1">
    <location>
        <begin position="559"/>
        <end position="586"/>
    </location>
</feature>
<evidence type="ECO:0008006" key="6">
    <source>
        <dbReference type="Google" id="ProtNLM"/>
    </source>
</evidence>
<dbReference type="Gene3D" id="1.10.10.10">
    <property type="entry name" value="Winged helix-like DNA-binding domain superfamily/Winged helix DNA-binding domain"/>
    <property type="match status" value="1"/>
</dbReference>
<protein>
    <recommendedName>
        <fullName evidence="6">Transposase</fullName>
    </recommendedName>
</protein>
<accession>M5DZG3</accession>
<feature type="domain" description="Integrase catalytic" evidence="2">
    <location>
        <begin position="273"/>
        <end position="469"/>
    </location>
</feature>
<dbReference type="Gene3D" id="3.30.420.10">
    <property type="entry name" value="Ribonuclease H-like superfamily/Ribonuclease H"/>
    <property type="match status" value="1"/>
</dbReference>
<dbReference type="KEGG" id="tol:TOL_0455"/>
<dbReference type="Proteomes" id="UP000011866">
    <property type="component" value="Chromosome"/>
</dbReference>
<dbReference type="Gene3D" id="2.30.30.130">
    <property type="entry name" value="Transposase, Mu, C-terminal"/>
    <property type="match status" value="1"/>
</dbReference>
<dbReference type="HOGENOM" id="CLU_023172_0_0_6"/>